<dbReference type="Proteomes" id="UP001168537">
    <property type="component" value="Unassembled WGS sequence"/>
</dbReference>
<organism evidence="3 4">
    <name type="scientific">Nocardioides abyssi</name>
    <dbReference type="NCBI Taxonomy" id="3058370"/>
    <lineage>
        <taxon>Bacteria</taxon>
        <taxon>Bacillati</taxon>
        <taxon>Actinomycetota</taxon>
        <taxon>Actinomycetes</taxon>
        <taxon>Propionibacteriales</taxon>
        <taxon>Nocardioidaceae</taxon>
        <taxon>Nocardioides</taxon>
    </lineage>
</organism>
<dbReference type="SUPFAM" id="SSF52540">
    <property type="entry name" value="P-loop containing nucleoside triphosphate hydrolases"/>
    <property type="match status" value="1"/>
</dbReference>
<name>A0ABT8EVZ2_9ACTN</name>
<dbReference type="InterPro" id="IPR046640">
    <property type="entry name" value="DUF6752"/>
</dbReference>
<evidence type="ECO:0000256" key="1">
    <source>
        <dbReference type="SAM" id="Coils"/>
    </source>
</evidence>
<evidence type="ECO:0000259" key="2">
    <source>
        <dbReference type="Pfam" id="PF20537"/>
    </source>
</evidence>
<dbReference type="Gene3D" id="3.40.50.300">
    <property type="entry name" value="P-loop containing nucleotide triphosphate hydrolases"/>
    <property type="match status" value="1"/>
</dbReference>
<keyword evidence="1" id="KW-0175">Coiled coil</keyword>
<proteinExistence type="predicted"/>
<comment type="caution">
    <text evidence="3">The sequence shown here is derived from an EMBL/GenBank/DDBJ whole genome shotgun (WGS) entry which is preliminary data.</text>
</comment>
<dbReference type="Pfam" id="PF20537">
    <property type="entry name" value="DUF6752"/>
    <property type="match status" value="1"/>
</dbReference>
<feature type="domain" description="DUF6752" evidence="2">
    <location>
        <begin position="380"/>
        <end position="432"/>
    </location>
</feature>
<accession>A0ABT8EVZ2</accession>
<feature type="coiled-coil region" evidence="1">
    <location>
        <begin position="370"/>
        <end position="397"/>
    </location>
</feature>
<dbReference type="EMBL" id="JAUHJR010000005">
    <property type="protein sequence ID" value="MDN4162234.1"/>
    <property type="molecule type" value="Genomic_DNA"/>
</dbReference>
<evidence type="ECO:0000313" key="4">
    <source>
        <dbReference type="Proteomes" id="UP001168537"/>
    </source>
</evidence>
<keyword evidence="4" id="KW-1185">Reference proteome</keyword>
<dbReference type="InterPro" id="IPR027417">
    <property type="entry name" value="P-loop_NTPase"/>
</dbReference>
<evidence type="ECO:0000313" key="3">
    <source>
        <dbReference type="EMBL" id="MDN4162234.1"/>
    </source>
</evidence>
<dbReference type="RefSeq" id="WP_300961403.1">
    <property type="nucleotide sequence ID" value="NZ_JAUHJR010000005.1"/>
</dbReference>
<protein>
    <recommendedName>
        <fullName evidence="2">DUF6752 domain-containing protein</fullName>
    </recommendedName>
</protein>
<sequence length="435" mass="47969">MTERVYLHVGAPKSGTTYLQRILEANRGPLADAGVLVVGETHLDRIHAAMVVREDPRLDSLPERASTAWDRLVAQVRGWRGPVAILSYELFAGASAEQVARVLRDLDGIEVHVVITARDLGRAVPSAWQERLKFALTTPLEKWRPRPESAGVRAEWGWRTMDPAGVAARWGAELPPERVHVVTVPSTPGDEHELWRRFAAACSIDPPGLRLDVERVNESLGLPAAELLRRVNGAVREPITGNREQALWLRDTLAHGILAQLGREPIGLTDKQYADATARADAAVGAIAEAGYAVHGDLEDLRATRPDARTPGEATDTELLEVAVETIVRLLVLVRERTHERDTARRTLDRDPDERRVVALGKGVVRRITAPRVEGRAEDLRARVAELEAEVARSRELQLRVAELSDVVTELLLPPRSSDGRVTAKALNTYRGHSL</sequence>
<gene>
    <name evidence="3" type="ORF">QWY29_12790</name>
</gene>
<reference evidence="3" key="1">
    <citation type="submission" date="2023-06" db="EMBL/GenBank/DDBJ databases">
        <title>Draft genome sequence of Nocardioides sp. SOB72.</title>
        <authorList>
            <person name="Zhang G."/>
        </authorList>
    </citation>
    <scope>NUCLEOTIDE SEQUENCE</scope>
    <source>
        <strain evidence="3">SOB72</strain>
    </source>
</reference>